<dbReference type="Proteomes" id="UP001333110">
    <property type="component" value="Unassembled WGS sequence"/>
</dbReference>
<accession>A0AAN7S2R8</accession>
<evidence type="ECO:0000313" key="2">
    <source>
        <dbReference type="EMBL" id="KAK4830044.1"/>
    </source>
</evidence>
<feature type="compositionally biased region" description="Polar residues" evidence="1">
    <location>
        <begin position="43"/>
        <end position="53"/>
    </location>
</feature>
<dbReference type="AlphaFoldDB" id="A0AAN7S2R8"/>
<reference evidence="2 3" key="1">
    <citation type="journal article" date="2023" name="J. Hered.">
        <title>Chromosome-level genome of the wood stork (Mycteria americana) provides insight into avian chromosome evolution.</title>
        <authorList>
            <person name="Flamio R. Jr."/>
            <person name="Ramstad K.M."/>
        </authorList>
    </citation>
    <scope>NUCLEOTIDE SEQUENCE [LARGE SCALE GENOMIC DNA]</scope>
    <source>
        <strain evidence="2">JAX WOST 10</strain>
    </source>
</reference>
<evidence type="ECO:0000313" key="3">
    <source>
        <dbReference type="Proteomes" id="UP001333110"/>
    </source>
</evidence>
<name>A0AAN7S2R8_MYCAM</name>
<gene>
    <name evidence="2" type="ORF">QYF61_008382</name>
</gene>
<feature type="compositionally biased region" description="Basic and acidic residues" evidence="1">
    <location>
        <begin position="1"/>
        <end position="11"/>
    </location>
</feature>
<evidence type="ECO:0000256" key="1">
    <source>
        <dbReference type="SAM" id="MobiDB-lite"/>
    </source>
</evidence>
<organism evidence="2 3">
    <name type="scientific">Mycteria americana</name>
    <name type="common">Wood stork</name>
    <dbReference type="NCBI Taxonomy" id="33587"/>
    <lineage>
        <taxon>Eukaryota</taxon>
        <taxon>Metazoa</taxon>
        <taxon>Chordata</taxon>
        <taxon>Craniata</taxon>
        <taxon>Vertebrata</taxon>
        <taxon>Euteleostomi</taxon>
        <taxon>Archelosauria</taxon>
        <taxon>Archosauria</taxon>
        <taxon>Dinosauria</taxon>
        <taxon>Saurischia</taxon>
        <taxon>Theropoda</taxon>
        <taxon>Coelurosauria</taxon>
        <taxon>Aves</taxon>
        <taxon>Neognathae</taxon>
        <taxon>Neoaves</taxon>
        <taxon>Aequornithes</taxon>
        <taxon>Ciconiiformes</taxon>
        <taxon>Ciconiidae</taxon>
        <taxon>Mycteria</taxon>
    </lineage>
</organism>
<feature type="region of interest" description="Disordered" evidence="1">
    <location>
        <begin position="1"/>
        <end position="53"/>
    </location>
</feature>
<sequence length="263" mass="30044">MHAEQAPEARRGAHTQRSSTRLHSGLRAAGHLPRVQGVMNPSGKDSSNSLPDTASALSAKKRVASDPSCYFMGLSYELRWAFTYFKELGSSQRFTPKGHRAKDTGARQIFIRSKARGWVTKFKYCVQFWVPQYERDMDILDRVQQRATKAIKGLGHLLRGQAERAGTVQLGEEKARGHLINVYKYLKGGYTAYGARLFPVVPNNRTRDNGHKLKHRRVPLNIRKHFFTMRVTEPWHRLHGEVVESPSLEIFKSHLGRVLNNWL</sequence>
<protein>
    <submittedName>
        <fullName evidence="2">Uncharacterized protein</fullName>
    </submittedName>
</protein>
<keyword evidence="3" id="KW-1185">Reference proteome</keyword>
<proteinExistence type="predicted"/>
<dbReference type="EMBL" id="JAUNZN010000001">
    <property type="protein sequence ID" value="KAK4830044.1"/>
    <property type="molecule type" value="Genomic_DNA"/>
</dbReference>
<comment type="caution">
    <text evidence="2">The sequence shown here is derived from an EMBL/GenBank/DDBJ whole genome shotgun (WGS) entry which is preliminary data.</text>
</comment>